<dbReference type="Gene3D" id="3.40.630.30">
    <property type="match status" value="1"/>
</dbReference>
<evidence type="ECO:0000313" key="2">
    <source>
        <dbReference type="EMBL" id="UWZ57293.1"/>
    </source>
</evidence>
<dbReference type="Pfam" id="PF13302">
    <property type="entry name" value="Acetyltransf_3"/>
    <property type="match status" value="1"/>
</dbReference>
<dbReference type="GO" id="GO:0005737">
    <property type="term" value="C:cytoplasm"/>
    <property type="evidence" value="ECO:0007669"/>
    <property type="project" value="TreeGrafter"/>
</dbReference>
<gene>
    <name evidence="2" type="ORF">Daura_14645</name>
</gene>
<evidence type="ECO:0000259" key="1">
    <source>
        <dbReference type="PROSITE" id="PS51186"/>
    </source>
</evidence>
<dbReference type="GO" id="GO:1990189">
    <property type="term" value="F:protein N-terminal-serine acetyltransferase activity"/>
    <property type="evidence" value="ECO:0007669"/>
    <property type="project" value="TreeGrafter"/>
</dbReference>
<evidence type="ECO:0000313" key="3">
    <source>
        <dbReference type="Proteomes" id="UP001058003"/>
    </source>
</evidence>
<dbReference type="InterPro" id="IPR051908">
    <property type="entry name" value="Ribosomal_N-acetyltransferase"/>
</dbReference>
<dbReference type="SUPFAM" id="SSF55729">
    <property type="entry name" value="Acyl-CoA N-acyltransferases (Nat)"/>
    <property type="match status" value="1"/>
</dbReference>
<dbReference type="GO" id="GO:0008999">
    <property type="term" value="F:protein-N-terminal-alanine acetyltransferase activity"/>
    <property type="evidence" value="ECO:0007669"/>
    <property type="project" value="TreeGrafter"/>
</dbReference>
<dbReference type="OrthoDB" id="5293267at2"/>
<sequence>MRDPVLPAATLHTPRFVLRPFVPADAADVHAVWQDARFIDSAPLGYAYAGADFDTALAWCGSGIEERRRTGKGIGFAVVPRDGGRLVGHVSLFSADWTAMTAEMHYWTAPWARGRGVAAEAAAAVARWALTEQGFARIALQAAPGNTASRHVAQRAGFQAEGVLRNVAVSRTGRHDLVMYSMIPSDLEGP</sequence>
<name>A0A9Q9MFK6_9ACTN</name>
<dbReference type="InterPro" id="IPR016181">
    <property type="entry name" value="Acyl_CoA_acyltransferase"/>
</dbReference>
<dbReference type="PROSITE" id="PS51186">
    <property type="entry name" value="GNAT"/>
    <property type="match status" value="1"/>
</dbReference>
<dbReference type="EMBL" id="CP073767">
    <property type="protein sequence ID" value="UWZ57293.1"/>
    <property type="molecule type" value="Genomic_DNA"/>
</dbReference>
<dbReference type="PANTHER" id="PTHR43441">
    <property type="entry name" value="RIBOSOMAL-PROTEIN-SERINE ACETYLTRANSFERASE"/>
    <property type="match status" value="1"/>
</dbReference>
<dbReference type="InterPro" id="IPR000182">
    <property type="entry name" value="GNAT_dom"/>
</dbReference>
<accession>A0A9Q9MFK6</accession>
<organism evidence="2 3">
    <name type="scientific">Dactylosporangium aurantiacum</name>
    <dbReference type="NCBI Taxonomy" id="35754"/>
    <lineage>
        <taxon>Bacteria</taxon>
        <taxon>Bacillati</taxon>
        <taxon>Actinomycetota</taxon>
        <taxon>Actinomycetes</taxon>
        <taxon>Micromonosporales</taxon>
        <taxon>Micromonosporaceae</taxon>
        <taxon>Dactylosporangium</taxon>
    </lineage>
</organism>
<protein>
    <submittedName>
        <fullName evidence="2">GNAT family N-acetyltransferase</fullName>
    </submittedName>
</protein>
<dbReference type="Proteomes" id="UP001058003">
    <property type="component" value="Chromosome"/>
</dbReference>
<reference evidence="2" key="1">
    <citation type="submission" date="2021-04" db="EMBL/GenBank/DDBJ databases">
        <title>Dactylosporangium aurantiacum NRRL B-8018 full assembly.</title>
        <authorList>
            <person name="Hartkoorn R.C."/>
            <person name="Beaudoing E."/>
            <person name="Hot D."/>
        </authorList>
    </citation>
    <scope>NUCLEOTIDE SEQUENCE</scope>
    <source>
        <strain evidence="2">NRRL B-8018</strain>
    </source>
</reference>
<dbReference type="PANTHER" id="PTHR43441:SF10">
    <property type="entry name" value="ACETYLTRANSFERASE"/>
    <property type="match status" value="1"/>
</dbReference>
<dbReference type="RefSeq" id="WP_033365149.1">
    <property type="nucleotide sequence ID" value="NZ_CP073767.1"/>
</dbReference>
<keyword evidence="3" id="KW-1185">Reference proteome</keyword>
<dbReference type="KEGG" id="daur:Daura_14645"/>
<proteinExistence type="predicted"/>
<feature type="domain" description="N-acetyltransferase" evidence="1">
    <location>
        <begin position="16"/>
        <end position="184"/>
    </location>
</feature>
<dbReference type="AlphaFoldDB" id="A0A9Q9MFK6"/>